<dbReference type="InterPro" id="IPR005135">
    <property type="entry name" value="Endo/exonuclease/phosphatase"/>
</dbReference>
<keyword evidence="5" id="KW-0269">Exonuclease</keyword>
<evidence type="ECO:0000256" key="2">
    <source>
        <dbReference type="ARBA" id="ARBA00022801"/>
    </source>
</evidence>
<feature type="compositionally biased region" description="Basic and acidic residues" evidence="3">
    <location>
        <begin position="38"/>
        <end position="50"/>
    </location>
</feature>
<dbReference type="InterPro" id="IPR050410">
    <property type="entry name" value="CCR4/nocturin_mRNA_transcr"/>
</dbReference>
<feature type="compositionally biased region" description="Polar residues" evidence="3">
    <location>
        <begin position="1"/>
        <end position="11"/>
    </location>
</feature>
<proteinExistence type="inferred from homology"/>
<protein>
    <submittedName>
        <fullName evidence="5">Endonuclease/exonuclease/phosphatase</fullName>
    </submittedName>
</protein>
<name>A0A5C3QNW5_9AGAR</name>
<feature type="region of interest" description="Disordered" evidence="3">
    <location>
        <begin position="38"/>
        <end position="58"/>
    </location>
</feature>
<dbReference type="Proteomes" id="UP000305067">
    <property type="component" value="Unassembled WGS sequence"/>
</dbReference>
<keyword evidence="2" id="KW-0378">Hydrolase</keyword>
<evidence type="ECO:0000259" key="4">
    <source>
        <dbReference type="Pfam" id="PF03372"/>
    </source>
</evidence>
<feature type="region of interest" description="Disordered" evidence="3">
    <location>
        <begin position="326"/>
        <end position="381"/>
    </location>
</feature>
<evidence type="ECO:0000313" key="6">
    <source>
        <dbReference type="Proteomes" id="UP000305067"/>
    </source>
</evidence>
<dbReference type="Gene3D" id="3.60.10.10">
    <property type="entry name" value="Endonuclease/exonuclease/phosphatase"/>
    <property type="match status" value="1"/>
</dbReference>
<accession>A0A5C3QNW5</accession>
<dbReference type="PANTHER" id="PTHR12121">
    <property type="entry name" value="CARBON CATABOLITE REPRESSOR PROTEIN 4"/>
    <property type="match status" value="1"/>
</dbReference>
<dbReference type="Pfam" id="PF03372">
    <property type="entry name" value="Exo_endo_phos"/>
    <property type="match status" value="1"/>
</dbReference>
<sequence length="530" mass="58313">MLQDASSTNGSAARKPPSPYRLTPEQILLSEQRKAKTAEKARLAAEKASVESESNPDGLSLGRDAALATLGERGRIIGRRWIGVTPDSSHEEFGYKVKVMSWNLLAQALVRRELFPMSGNVLKTAAREPMIHREILERNADIMCLQEVDRTDTLLPLLKSAGYAAHYSKGPGKKHGCLVAFRTSRFECADTHQILYDLQDIREPTTAFNRDGNVDSKGSSFKTTNIGALVKIRDVKNKERGFVLATTHLFWHPKYTYERARQVSILLREIQRFRSAPAPGPQAQEGSENWVVLLAGDFNFIPLDATYSLLLSNPLTSSQSAALEHSRVVHKSVDPSAADLTPGASSEGNDEDEEGGARADDDEEQEGGEGEEQKEQDPDKVIKNARRARPEDGLASDEELVRVFSENLRALGGVEGKGVRSLCAEAHRAHRASDGGKGEDALRVFSDRLPVDEGRDGGWEHEWTCYTTYFKLVLDYIFLLPSPTTASTDEPRVLSILEPLKGEQMEPGLPQAGVCGSDHVAVGVELGWRS</sequence>
<dbReference type="GO" id="GO:0000175">
    <property type="term" value="F:3'-5'-RNA exonuclease activity"/>
    <property type="evidence" value="ECO:0007669"/>
    <property type="project" value="TreeGrafter"/>
</dbReference>
<feature type="region of interest" description="Disordered" evidence="3">
    <location>
        <begin position="1"/>
        <end position="24"/>
    </location>
</feature>
<keyword evidence="5" id="KW-0540">Nuclease</keyword>
<dbReference type="OrthoDB" id="428734at2759"/>
<comment type="similarity">
    <text evidence="1">Belongs to the CCR4/nocturin family.</text>
</comment>
<feature type="domain" description="Endonuclease/exonuclease/phosphatase" evidence="4">
    <location>
        <begin position="100"/>
        <end position="324"/>
    </location>
</feature>
<dbReference type="InterPro" id="IPR036691">
    <property type="entry name" value="Endo/exonu/phosph_ase_sf"/>
</dbReference>
<dbReference type="AlphaFoldDB" id="A0A5C3QNW5"/>
<dbReference type="EMBL" id="ML178820">
    <property type="protein sequence ID" value="TFL03297.1"/>
    <property type="molecule type" value="Genomic_DNA"/>
</dbReference>
<reference evidence="5 6" key="1">
    <citation type="journal article" date="2019" name="Nat. Ecol. Evol.">
        <title>Megaphylogeny resolves global patterns of mushroom evolution.</title>
        <authorList>
            <person name="Varga T."/>
            <person name="Krizsan K."/>
            <person name="Foldi C."/>
            <person name="Dima B."/>
            <person name="Sanchez-Garcia M."/>
            <person name="Sanchez-Ramirez S."/>
            <person name="Szollosi G.J."/>
            <person name="Szarkandi J.G."/>
            <person name="Papp V."/>
            <person name="Albert L."/>
            <person name="Andreopoulos W."/>
            <person name="Angelini C."/>
            <person name="Antonin V."/>
            <person name="Barry K.W."/>
            <person name="Bougher N.L."/>
            <person name="Buchanan P."/>
            <person name="Buyck B."/>
            <person name="Bense V."/>
            <person name="Catcheside P."/>
            <person name="Chovatia M."/>
            <person name="Cooper J."/>
            <person name="Damon W."/>
            <person name="Desjardin D."/>
            <person name="Finy P."/>
            <person name="Geml J."/>
            <person name="Haridas S."/>
            <person name="Hughes K."/>
            <person name="Justo A."/>
            <person name="Karasinski D."/>
            <person name="Kautmanova I."/>
            <person name="Kiss B."/>
            <person name="Kocsube S."/>
            <person name="Kotiranta H."/>
            <person name="LaButti K.M."/>
            <person name="Lechner B.E."/>
            <person name="Liimatainen K."/>
            <person name="Lipzen A."/>
            <person name="Lukacs Z."/>
            <person name="Mihaltcheva S."/>
            <person name="Morgado L.N."/>
            <person name="Niskanen T."/>
            <person name="Noordeloos M.E."/>
            <person name="Ohm R.A."/>
            <person name="Ortiz-Santana B."/>
            <person name="Ovrebo C."/>
            <person name="Racz N."/>
            <person name="Riley R."/>
            <person name="Savchenko A."/>
            <person name="Shiryaev A."/>
            <person name="Soop K."/>
            <person name="Spirin V."/>
            <person name="Szebenyi C."/>
            <person name="Tomsovsky M."/>
            <person name="Tulloss R.E."/>
            <person name="Uehling J."/>
            <person name="Grigoriev I.V."/>
            <person name="Vagvolgyi C."/>
            <person name="Papp T."/>
            <person name="Martin F.M."/>
            <person name="Miettinen O."/>
            <person name="Hibbett D.S."/>
            <person name="Nagy L.G."/>
        </authorList>
    </citation>
    <scope>NUCLEOTIDE SEQUENCE [LARGE SCALE GENOMIC DNA]</scope>
    <source>
        <strain evidence="5 6">CBS 309.79</strain>
    </source>
</reference>
<dbReference type="GO" id="GO:0004519">
    <property type="term" value="F:endonuclease activity"/>
    <property type="evidence" value="ECO:0007669"/>
    <property type="project" value="UniProtKB-KW"/>
</dbReference>
<dbReference type="SUPFAM" id="SSF56219">
    <property type="entry name" value="DNase I-like"/>
    <property type="match status" value="1"/>
</dbReference>
<organism evidence="5 6">
    <name type="scientific">Pterulicium gracile</name>
    <dbReference type="NCBI Taxonomy" id="1884261"/>
    <lineage>
        <taxon>Eukaryota</taxon>
        <taxon>Fungi</taxon>
        <taxon>Dikarya</taxon>
        <taxon>Basidiomycota</taxon>
        <taxon>Agaricomycotina</taxon>
        <taxon>Agaricomycetes</taxon>
        <taxon>Agaricomycetidae</taxon>
        <taxon>Agaricales</taxon>
        <taxon>Pleurotineae</taxon>
        <taxon>Pterulaceae</taxon>
        <taxon>Pterulicium</taxon>
    </lineage>
</organism>
<keyword evidence="6" id="KW-1185">Reference proteome</keyword>
<evidence type="ECO:0000256" key="1">
    <source>
        <dbReference type="ARBA" id="ARBA00010774"/>
    </source>
</evidence>
<feature type="compositionally biased region" description="Acidic residues" evidence="3">
    <location>
        <begin position="348"/>
        <end position="370"/>
    </location>
</feature>
<evidence type="ECO:0000313" key="5">
    <source>
        <dbReference type="EMBL" id="TFL03297.1"/>
    </source>
</evidence>
<dbReference type="PANTHER" id="PTHR12121:SF45">
    <property type="entry name" value="NOCTURNIN"/>
    <property type="match status" value="1"/>
</dbReference>
<keyword evidence="5" id="KW-0255">Endonuclease</keyword>
<feature type="compositionally biased region" description="Basic and acidic residues" evidence="3">
    <location>
        <begin position="371"/>
        <end position="381"/>
    </location>
</feature>
<evidence type="ECO:0000256" key="3">
    <source>
        <dbReference type="SAM" id="MobiDB-lite"/>
    </source>
</evidence>
<dbReference type="GO" id="GO:0006139">
    <property type="term" value="P:nucleobase-containing compound metabolic process"/>
    <property type="evidence" value="ECO:0007669"/>
    <property type="project" value="UniProtKB-ARBA"/>
</dbReference>
<gene>
    <name evidence="5" type="ORF">BDV98DRAFT_563988</name>
</gene>